<organism evidence="7 8">
    <name type="scientific">Aciduricibacillus chroicocephali</name>
    <dbReference type="NCBI Taxonomy" id="3054939"/>
    <lineage>
        <taxon>Bacteria</taxon>
        <taxon>Bacillati</taxon>
        <taxon>Bacillota</taxon>
        <taxon>Bacilli</taxon>
        <taxon>Bacillales</taxon>
        <taxon>Bacillaceae</taxon>
        <taxon>Aciduricibacillus</taxon>
    </lineage>
</organism>
<dbReference type="Pfam" id="PF02616">
    <property type="entry name" value="SMC_ScpA"/>
    <property type="match status" value="1"/>
</dbReference>
<dbReference type="Gene3D" id="6.10.250.2410">
    <property type="match status" value="1"/>
</dbReference>
<dbReference type="InterPro" id="IPR003768">
    <property type="entry name" value="ScpA"/>
</dbReference>
<keyword evidence="3 5" id="KW-0131">Cell cycle</keyword>
<dbReference type="EMBL" id="CP129113">
    <property type="protein sequence ID" value="WLV23476.1"/>
    <property type="molecule type" value="Genomic_DNA"/>
</dbReference>
<keyword evidence="8" id="KW-1185">Reference proteome</keyword>
<keyword evidence="2 5" id="KW-0159">Chromosome partition</keyword>
<comment type="similarity">
    <text evidence="5">Belongs to the ScpA family.</text>
</comment>
<evidence type="ECO:0000313" key="8">
    <source>
        <dbReference type="Proteomes" id="UP001180087"/>
    </source>
</evidence>
<evidence type="ECO:0000256" key="4">
    <source>
        <dbReference type="ARBA" id="ARBA00044777"/>
    </source>
</evidence>
<dbReference type="PANTHER" id="PTHR33969">
    <property type="entry name" value="SEGREGATION AND CONDENSATION PROTEIN A"/>
    <property type="match status" value="1"/>
</dbReference>
<dbReference type="RefSeq" id="WP_348025544.1">
    <property type="nucleotide sequence ID" value="NZ_CP129113.1"/>
</dbReference>
<gene>
    <name evidence="5" type="primary">scpA</name>
    <name evidence="7" type="ORF">QR721_07360</name>
</gene>
<proteinExistence type="inferred from homology"/>
<dbReference type="HAMAP" id="MF_01805">
    <property type="entry name" value="ScpA"/>
    <property type="match status" value="1"/>
</dbReference>
<name>A0ABY9KS04_9BACI</name>
<evidence type="ECO:0000256" key="6">
    <source>
        <dbReference type="SAM" id="MobiDB-lite"/>
    </source>
</evidence>
<sequence>MNEGYEVKLDIFEGPLDLLLHLINKLEIDIYDIPVAVITEQYVEYIRQLQELELNIAGEYLVMAATLLALKSKMLLPRQEVPEPDEEYEEDPREELMDRLITYQTFKEAARKLQEKEEKSVFTRAPSVPPEENNEAEHTAPAPTESTVYDLISALGNMLERKEWEKPSFATVTRSEIPVEERMREIVLLLENAPQGLRFETLFQYPSKAHIVATFLALLELLKNGRINCHQERQFSDMHIGLIKSR</sequence>
<dbReference type="PANTHER" id="PTHR33969:SF2">
    <property type="entry name" value="SEGREGATION AND CONDENSATION PROTEIN A"/>
    <property type="match status" value="1"/>
</dbReference>
<comment type="function">
    <text evidence="5">Participates in chromosomal partition during cell division. May act via the formation of a condensin-like complex containing Smc and ScpB that pull DNA away from mid-cell into both cell halves.</text>
</comment>
<evidence type="ECO:0000256" key="5">
    <source>
        <dbReference type="HAMAP-Rule" id="MF_01805"/>
    </source>
</evidence>
<evidence type="ECO:0000313" key="7">
    <source>
        <dbReference type="EMBL" id="WLV23476.1"/>
    </source>
</evidence>
<dbReference type="Proteomes" id="UP001180087">
    <property type="component" value="Chromosome"/>
</dbReference>
<evidence type="ECO:0000256" key="1">
    <source>
        <dbReference type="ARBA" id="ARBA00022618"/>
    </source>
</evidence>
<accession>A0ABY9KS04</accession>
<protein>
    <recommendedName>
        <fullName evidence="4 5">Segregation and condensation protein A</fullName>
    </recommendedName>
</protein>
<reference evidence="7" key="1">
    <citation type="submission" date="2023-06" db="EMBL/GenBank/DDBJ databases">
        <title>A Treasure from Seagulls: Isolation and Description of Aciduricobacillus qingdaonensis gen. nov., sp. nov., a Rare Obligately Uric Acid-utilizing Member in the Family Bacillaceae.</title>
        <authorList>
            <person name="Liu W."/>
            <person name="Wang B."/>
        </authorList>
    </citation>
    <scope>NUCLEOTIDE SEQUENCE</scope>
    <source>
        <strain evidence="7">44XB</strain>
    </source>
</reference>
<evidence type="ECO:0000256" key="2">
    <source>
        <dbReference type="ARBA" id="ARBA00022829"/>
    </source>
</evidence>
<keyword evidence="1 5" id="KW-0132">Cell division</keyword>
<evidence type="ECO:0000256" key="3">
    <source>
        <dbReference type="ARBA" id="ARBA00023306"/>
    </source>
</evidence>
<keyword evidence="5" id="KW-0963">Cytoplasm</keyword>
<dbReference type="InterPro" id="IPR023093">
    <property type="entry name" value="ScpA-like_C"/>
</dbReference>
<comment type="subcellular location">
    <subcellularLocation>
        <location evidence="5">Cytoplasm</location>
    </subcellularLocation>
    <text evidence="5">Associated with two foci at the outer edges of the nucleoid region in young cells, and at four foci within both cell halves in older cells.</text>
</comment>
<dbReference type="Gene3D" id="1.10.10.580">
    <property type="entry name" value="Structural maintenance of chromosome 1. Chain E"/>
    <property type="match status" value="1"/>
</dbReference>
<comment type="subunit">
    <text evidence="5">Component of a cohesin-like complex composed of ScpA, ScpB and the Smc homodimer, in which ScpA and ScpB bind to the head domain of Smc. The presence of the three proteins is required for the association of the complex with DNA.</text>
</comment>
<feature type="region of interest" description="Disordered" evidence="6">
    <location>
        <begin position="117"/>
        <end position="144"/>
    </location>
</feature>